<name>A0AAW1L7I1_POPJA</name>
<evidence type="ECO:0000313" key="2">
    <source>
        <dbReference type="Proteomes" id="UP001458880"/>
    </source>
</evidence>
<protein>
    <submittedName>
        <fullName evidence="1">Uncharacterized protein</fullName>
    </submittedName>
</protein>
<dbReference type="Proteomes" id="UP001458880">
    <property type="component" value="Unassembled WGS sequence"/>
</dbReference>
<sequence length="132" mass="14258">MINGSRYAARTPPGGVNVTWIHPWTPGPGGSVILILCLYSDAHLTQLIGSHVSSQNNTANLKSTIKKNQRDNQWIAPDSCKVRVAKSVFSIRSLVDLGDGSEKLEDGEAAVIQCGELFFFLATHASHNVSLN</sequence>
<organism evidence="1 2">
    <name type="scientific">Popillia japonica</name>
    <name type="common">Japanese beetle</name>
    <dbReference type="NCBI Taxonomy" id="7064"/>
    <lineage>
        <taxon>Eukaryota</taxon>
        <taxon>Metazoa</taxon>
        <taxon>Ecdysozoa</taxon>
        <taxon>Arthropoda</taxon>
        <taxon>Hexapoda</taxon>
        <taxon>Insecta</taxon>
        <taxon>Pterygota</taxon>
        <taxon>Neoptera</taxon>
        <taxon>Endopterygota</taxon>
        <taxon>Coleoptera</taxon>
        <taxon>Polyphaga</taxon>
        <taxon>Scarabaeiformia</taxon>
        <taxon>Scarabaeidae</taxon>
        <taxon>Rutelinae</taxon>
        <taxon>Popillia</taxon>
    </lineage>
</organism>
<evidence type="ECO:0000313" key="1">
    <source>
        <dbReference type="EMBL" id="KAK9729951.1"/>
    </source>
</evidence>
<proteinExistence type="predicted"/>
<dbReference type="EMBL" id="JASPKY010000155">
    <property type="protein sequence ID" value="KAK9729951.1"/>
    <property type="molecule type" value="Genomic_DNA"/>
</dbReference>
<dbReference type="AlphaFoldDB" id="A0AAW1L7I1"/>
<accession>A0AAW1L7I1</accession>
<gene>
    <name evidence="1" type="ORF">QE152_g15636</name>
</gene>
<reference evidence="1 2" key="1">
    <citation type="journal article" date="2024" name="BMC Genomics">
        <title>De novo assembly and annotation of Popillia japonica's genome with initial clues to its potential as an invasive pest.</title>
        <authorList>
            <person name="Cucini C."/>
            <person name="Boschi S."/>
            <person name="Funari R."/>
            <person name="Cardaioli E."/>
            <person name="Iannotti N."/>
            <person name="Marturano G."/>
            <person name="Paoli F."/>
            <person name="Bruttini M."/>
            <person name="Carapelli A."/>
            <person name="Frati F."/>
            <person name="Nardi F."/>
        </authorList>
    </citation>
    <scope>NUCLEOTIDE SEQUENCE [LARGE SCALE GENOMIC DNA]</scope>
    <source>
        <strain evidence="1">DMR45628</strain>
    </source>
</reference>
<keyword evidence="2" id="KW-1185">Reference proteome</keyword>
<comment type="caution">
    <text evidence="1">The sequence shown here is derived from an EMBL/GenBank/DDBJ whole genome shotgun (WGS) entry which is preliminary data.</text>
</comment>